<dbReference type="InterPro" id="IPR000073">
    <property type="entry name" value="AB_hydrolase_1"/>
</dbReference>
<name>A0A1H7I9J2_9SPHN</name>
<evidence type="ECO:0000259" key="1">
    <source>
        <dbReference type="Pfam" id="PF12697"/>
    </source>
</evidence>
<dbReference type="OrthoDB" id="9804723at2"/>
<proteinExistence type="predicted"/>
<reference evidence="3" key="1">
    <citation type="submission" date="2016-10" db="EMBL/GenBank/DDBJ databases">
        <authorList>
            <person name="Varghese N."/>
            <person name="Submissions S."/>
        </authorList>
    </citation>
    <scope>NUCLEOTIDE SEQUENCE [LARGE SCALE GENOMIC DNA]</scope>
    <source>
        <strain evidence="3">JS21-1</strain>
    </source>
</reference>
<dbReference type="InterPro" id="IPR029058">
    <property type="entry name" value="AB_hydrolase_fold"/>
</dbReference>
<evidence type="ECO:0000313" key="3">
    <source>
        <dbReference type="Proteomes" id="UP000199214"/>
    </source>
</evidence>
<feature type="domain" description="AB hydrolase-1" evidence="1">
    <location>
        <begin position="30"/>
        <end position="236"/>
    </location>
</feature>
<dbReference type="InterPro" id="IPR050228">
    <property type="entry name" value="Carboxylesterase_BioH"/>
</dbReference>
<dbReference type="Proteomes" id="UP000199214">
    <property type="component" value="Unassembled WGS sequence"/>
</dbReference>
<protein>
    <submittedName>
        <fullName evidence="2">Pimeloyl-ACP methyl ester carboxylesterase</fullName>
    </submittedName>
</protein>
<keyword evidence="3" id="KW-1185">Reference proteome</keyword>
<sequence>MTRNEIEPHFFHSFDGARIAWRELGEGRPVVLIHGYFSDAKTNWLRYGHAAAVAANGFRVIMPDLRGHGDSAKPHDAGSYPPDALMRDGLALIEHLNLTDYDLGGYSLGARTTVRMLANGAAPARVVLSGMGLAGIVATAGRGGYFRNVLTNLGSFERGSREWLTEAFLKTTKGDPEALLRVLDTFVDTPPGVLEQVTQPVLVVAGAEDDDNGSAQDLADALPAGRYAEVPGNHMSAVTKPELGEAIATFLAR</sequence>
<dbReference type="EMBL" id="FNZZ01000001">
    <property type="protein sequence ID" value="SEK58512.1"/>
    <property type="molecule type" value="Genomic_DNA"/>
</dbReference>
<dbReference type="PANTHER" id="PTHR43194">
    <property type="entry name" value="HYDROLASE ALPHA/BETA FOLD FAMILY"/>
    <property type="match status" value="1"/>
</dbReference>
<dbReference type="RefSeq" id="WP_093003279.1">
    <property type="nucleotide sequence ID" value="NZ_FNZZ01000001.1"/>
</dbReference>
<dbReference type="SUPFAM" id="SSF53474">
    <property type="entry name" value="alpha/beta-Hydrolases"/>
    <property type="match status" value="1"/>
</dbReference>
<dbReference type="Pfam" id="PF12697">
    <property type="entry name" value="Abhydrolase_6"/>
    <property type="match status" value="1"/>
</dbReference>
<dbReference type="Gene3D" id="3.40.50.1820">
    <property type="entry name" value="alpha/beta hydrolase"/>
    <property type="match status" value="1"/>
</dbReference>
<gene>
    <name evidence="2" type="ORF">SAMN05216382_0701</name>
</gene>
<evidence type="ECO:0000313" key="2">
    <source>
        <dbReference type="EMBL" id="SEK58512.1"/>
    </source>
</evidence>
<accession>A0A1H7I9J2</accession>
<organism evidence="2 3">
    <name type="scientific">Sphingomonas palmae</name>
    <dbReference type="NCBI Taxonomy" id="1855283"/>
    <lineage>
        <taxon>Bacteria</taxon>
        <taxon>Pseudomonadati</taxon>
        <taxon>Pseudomonadota</taxon>
        <taxon>Alphaproteobacteria</taxon>
        <taxon>Sphingomonadales</taxon>
        <taxon>Sphingomonadaceae</taxon>
        <taxon>Sphingomonas</taxon>
    </lineage>
</organism>
<dbReference type="PANTHER" id="PTHR43194:SF2">
    <property type="entry name" value="PEROXISOMAL MEMBRANE PROTEIN LPX1"/>
    <property type="match status" value="1"/>
</dbReference>
<dbReference type="AlphaFoldDB" id="A0A1H7I9J2"/>
<dbReference type="STRING" id="1855283.SAMN05216382_0701"/>